<organism evidence="1 2">
    <name type="scientific">Pipistrellus kuhlii</name>
    <name type="common">Kuhl's pipistrelle</name>
    <dbReference type="NCBI Taxonomy" id="59472"/>
    <lineage>
        <taxon>Eukaryota</taxon>
        <taxon>Metazoa</taxon>
        <taxon>Chordata</taxon>
        <taxon>Craniata</taxon>
        <taxon>Vertebrata</taxon>
        <taxon>Euteleostomi</taxon>
        <taxon>Mammalia</taxon>
        <taxon>Eutheria</taxon>
        <taxon>Laurasiatheria</taxon>
        <taxon>Chiroptera</taxon>
        <taxon>Yangochiroptera</taxon>
        <taxon>Vespertilionidae</taxon>
        <taxon>Pipistrellus</taxon>
    </lineage>
</organism>
<dbReference type="AlphaFoldDB" id="A0A7J7YX94"/>
<dbReference type="EMBL" id="JACAGB010000004">
    <property type="protein sequence ID" value="KAF6366415.1"/>
    <property type="molecule type" value="Genomic_DNA"/>
</dbReference>
<evidence type="ECO:0000313" key="2">
    <source>
        <dbReference type="Proteomes" id="UP000558488"/>
    </source>
</evidence>
<protein>
    <submittedName>
        <fullName evidence="1">Uncharacterized protein</fullName>
    </submittedName>
</protein>
<dbReference type="Proteomes" id="UP000558488">
    <property type="component" value="Unassembled WGS sequence"/>
</dbReference>
<proteinExistence type="predicted"/>
<comment type="caution">
    <text evidence="1">The sequence shown here is derived from an EMBL/GenBank/DDBJ whole genome shotgun (WGS) entry which is preliminary data.</text>
</comment>
<sequence length="175" mass="18482">MPVLLFPRGDVWEWPLGQGFLVIGNPEPAAPGLWGGHGVASAPLGGLWMRPFVCMERSSPVGAAVAVITQGPLHRCDCRAGSSPSDIGVWCEMTPFSMCSCDQGCFCQPSTKLRAGEQGTLGGRLGWPGHRGWPGRQAARTFQGSLAAPGRHPRALGTSAFLTRLPWVACDTSGL</sequence>
<keyword evidence="2" id="KW-1185">Reference proteome</keyword>
<gene>
    <name evidence="1" type="ORF">mPipKuh1_009834</name>
</gene>
<name>A0A7J7YX94_PIPKU</name>
<reference evidence="1 2" key="1">
    <citation type="journal article" date="2020" name="Nature">
        <title>Six reference-quality genomes reveal evolution of bat adaptations.</title>
        <authorList>
            <person name="Jebb D."/>
            <person name="Huang Z."/>
            <person name="Pippel M."/>
            <person name="Hughes G.M."/>
            <person name="Lavrichenko K."/>
            <person name="Devanna P."/>
            <person name="Winkler S."/>
            <person name="Jermiin L.S."/>
            <person name="Skirmuntt E.C."/>
            <person name="Katzourakis A."/>
            <person name="Burkitt-Gray L."/>
            <person name="Ray D.A."/>
            <person name="Sullivan K.A.M."/>
            <person name="Roscito J.G."/>
            <person name="Kirilenko B.M."/>
            <person name="Davalos L.M."/>
            <person name="Corthals A.P."/>
            <person name="Power M.L."/>
            <person name="Jones G."/>
            <person name="Ransome R.D."/>
            <person name="Dechmann D.K.N."/>
            <person name="Locatelli A.G."/>
            <person name="Puechmaille S.J."/>
            <person name="Fedrigo O."/>
            <person name="Jarvis E.D."/>
            <person name="Hiller M."/>
            <person name="Vernes S.C."/>
            <person name="Myers E.W."/>
            <person name="Teeling E.C."/>
        </authorList>
    </citation>
    <scope>NUCLEOTIDE SEQUENCE [LARGE SCALE GENOMIC DNA]</scope>
    <source>
        <strain evidence="1">MPipKuh1</strain>
        <tissue evidence="1">Flight muscle</tissue>
    </source>
</reference>
<evidence type="ECO:0000313" key="1">
    <source>
        <dbReference type="EMBL" id="KAF6366415.1"/>
    </source>
</evidence>
<accession>A0A7J7YX94</accession>